<organism evidence="1 2">
    <name type="scientific">Pleurodeles waltl</name>
    <name type="common">Iberian ribbed newt</name>
    <dbReference type="NCBI Taxonomy" id="8319"/>
    <lineage>
        <taxon>Eukaryota</taxon>
        <taxon>Metazoa</taxon>
        <taxon>Chordata</taxon>
        <taxon>Craniata</taxon>
        <taxon>Vertebrata</taxon>
        <taxon>Euteleostomi</taxon>
        <taxon>Amphibia</taxon>
        <taxon>Batrachia</taxon>
        <taxon>Caudata</taxon>
        <taxon>Salamandroidea</taxon>
        <taxon>Salamandridae</taxon>
        <taxon>Pleurodelinae</taxon>
        <taxon>Pleurodeles</taxon>
    </lineage>
</organism>
<evidence type="ECO:0000313" key="2">
    <source>
        <dbReference type="Proteomes" id="UP001066276"/>
    </source>
</evidence>
<dbReference type="EMBL" id="JANPWB010000012">
    <property type="protein sequence ID" value="KAJ1119383.1"/>
    <property type="molecule type" value="Genomic_DNA"/>
</dbReference>
<evidence type="ECO:0000313" key="1">
    <source>
        <dbReference type="EMBL" id="KAJ1119383.1"/>
    </source>
</evidence>
<comment type="caution">
    <text evidence="1">The sequence shown here is derived from an EMBL/GenBank/DDBJ whole genome shotgun (WGS) entry which is preliminary data.</text>
</comment>
<dbReference type="Proteomes" id="UP001066276">
    <property type="component" value="Chromosome 8"/>
</dbReference>
<accession>A0AAV7P177</accession>
<protein>
    <submittedName>
        <fullName evidence="1">Uncharacterized protein</fullName>
    </submittedName>
</protein>
<name>A0AAV7P177_PLEWA</name>
<keyword evidence="2" id="KW-1185">Reference proteome</keyword>
<sequence>MPPASRTRDRVASAGVRGGGAVVAARQATAKKPAKPVKPAAQIDGLGRVPLVTSGGQVTAVLTAVLMLVLTVSGERRAASPGPETASSNR</sequence>
<reference evidence="1" key="1">
    <citation type="journal article" date="2022" name="bioRxiv">
        <title>Sequencing and chromosome-scale assembly of the giantPleurodeles waltlgenome.</title>
        <authorList>
            <person name="Brown T."/>
            <person name="Elewa A."/>
            <person name="Iarovenko S."/>
            <person name="Subramanian E."/>
            <person name="Araus A.J."/>
            <person name="Petzold A."/>
            <person name="Susuki M."/>
            <person name="Suzuki K.-i.T."/>
            <person name="Hayashi T."/>
            <person name="Toyoda A."/>
            <person name="Oliveira C."/>
            <person name="Osipova E."/>
            <person name="Leigh N.D."/>
            <person name="Simon A."/>
            <person name="Yun M.H."/>
        </authorList>
    </citation>
    <scope>NUCLEOTIDE SEQUENCE</scope>
    <source>
        <strain evidence="1">20211129_DDA</strain>
        <tissue evidence="1">Liver</tissue>
    </source>
</reference>
<proteinExistence type="predicted"/>
<dbReference type="AlphaFoldDB" id="A0AAV7P177"/>
<gene>
    <name evidence="1" type="ORF">NDU88_007569</name>
</gene>